<evidence type="ECO:0000256" key="4">
    <source>
        <dbReference type="SAM" id="MobiDB-lite"/>
    </source>
</evidence>
<evidence type="ECO:0000256" key="3">
    <source>
        <dbReference type="SAM" id="Coils"/>
    </source>
</evidence>
<dbReference type="SUPFAM" id="SSF47473">
    <property type="entry name" value="EF-hand"/>
    <property type="match status" value="2"/>
</dbReference>
<dbReference type="Gene3D" id="1.10.238.10">
    <property type="entry name" value="EF-hand"/>
    <property type="match status" value="3"/>
</dbReference>
<keyword evidence="3" id="KW-0175">Coiled coil</keyword>
<feature type="domain" description="EF-hand" evidence="5">
    <location>
        <begin position="478"/>
        <end position="513"/>
    </location>
</feature>
<dbReference type="PANTHER" id="PTHR23050">
    <property type="entry name" value="CALCIUM BINDING PROTEIN"/>
    <property type="match status" value="1"/>
</dbReference>
<organism evidence="6">
    <name type="scientific">Zooxanthella nutricula</name>
    <dbReference type="NCBI Taxonomy" id="1333877"/>
    <lineage>
        <taxon>Eukaryota</taxon>
        <taxon>Sar</taxon>
        <taxon>Alveolata</taxon>
        <taxon>Dinophyceae</taxon>
        <taxon>Peridiniales</taxon>
        <taxon>Peridiniales incertae sedis</taxon>
        <taxon>Zooxanthella</taxon>
    </lineage>
</organism>
<feature type="domain" description="EF-hand" evidence="5">
    <location>
        <begin position="534"/>
        <end position="569"/>
    </location>
</feature>
<dbReference type="AlphaFoldDB" id="A0A7S2LEG0"/>
<dbReference type="PROSITE" id="PS50222">
    <property type="entry name" value="EF_HAND_2"/>
    <property type="match status" value="4"/>
</dbReference>
<accession>A0A7S2LEG0</accession>
<dbReference type="CDD" id="cd00051">
    <property type="entry name" value="EFh"/>
    <property type="match status" value="1"/>
</dbReference>
<feature type="coiled-coil region" evidence="3">
    <location>
        <begin position="500"/>
        <end position="527"/>
    </location>
</feature>
<dbReference type="InterPro" id="IPR002048">
    <property type="entry name" value="EF_hand_dom"/>
</dbReference>
<keyword evidence="1" id="KW-0677">Repeat</keyword>
<evidence type="ECO:0000256" key="1">
    <source>
        <dbReference type="ARBA" id="ARBA00022737"/>
    </source>
</evidence>
<dbReference type="Pfam" id="PF13499">
    <property type="entry name" value="EF-hand_7"/>
    <property type="match status" value="1"/>
</dbReference>
<evidence type="ECO:0000313" key="6">
    <source>
        <dbReference type="EMBL" id="CAD9602910.1"/>
    </source>
</evidence>
<dbReference type="InterPro" id="IPR018247">
    <property type="entry name" value="EF_Hand_1_Ca_BS"/>
</dbReference>
<feature type="compositionally biased region" description="Low complexity" evidence="4">
    <location>
        <begin position="94"/>
        <end position="120"/>
    </location>
</feature>
<evidence type="ECO:0000259" key="5">
    <source>
        <dbReference type="PROSITE" id="PS50222"/>
    </source>
</evidence>
<sequence>MPPTDMQHEPALPSSGRRRRNTGLAPMRGLKGFQKDGPMADTPLLLQPRTNRGSAAAVGRRGATVMGKTSSSRGSSPCSGVARLSTIYDDDGASEAVDPTAAEAAGEASSPSKAPAKPTVRSLKHRRSRAARMAFIERAIQEKRQDEVTGTSRDIVDPDERAHAFECYARYFPPKGPSPFDEVLLRKALADFGHAPKNRIELHWVRSIFAQHRGGGFVDFNEFCVMVQESRGFLRAAMYEGMLQAWKYVDLDDRGALSKPQLWCLLERLGLATRSGPAADRKSLKELFAKVEWDRTMRVSVDEAEHLVVRVREMRESETREEERALQAIHDLPDGQLSGRPGDLAALNAAFEAEDVGSSGVLGVDEVRGILSEFGVLRAGVPRGDLAKILRDVVLQTLIAEGKGQEELEIVPASFYRHVGFAEFVAVVERFRRDAREQRSEQVSTLFDLYDHGRTGGLDTDEFVHFLVDLDILPRSVEQQKGLRSLLEEVDADQSGTLSLDEVELAVQQASEKMLRVQREQESKQAKLLSFDVGKVRGIRDAFEQFDADSSGSLGVEEFTEAVAMLGIQVAETALARLFDQVDIDRSGFVDFSEFMILVKCVQDALPLKDVRCLLHAMPEVPVESDRAESRAPSACSDSSLDRASPRAAGSTPKKRPVTLQSLHTESEKVASRSKTMRGQAFGALISGDYDVRAARTAP</sequence>
<feature type="region of interest" description="Disordered" evidence="4">
    <location>
        <begin position="1"/>
        <end position="127"/>
    </location>
</feature>
<keyword evidence="2" id="KW-0106">Calcium</keyword>
<dbReference type="InterPro" id="IPR050145">
    <property type="entry name" value="Centrin_CML-like"/>
</dbReference>
<feature type="compositionally biased region" description="Low complexity" evidence="4">
    <location>
        <begin position="52"/>
        <end position="63"/>
    </location>
</feature>
<proteinExistence type="predicted"/>
<feature type="domain" description="EF-hand" evidence="5">
    <location>
        <begin position="438"/>
        <end position="473"/>
    </location>
</feature>
<dbReference type="GO" id="GO:0005509">
    <property type="term" value="F:calcium ion binding"/>
    <property type="evidence" value="ECO:0007669"/>
    <property type="project" value="InterPro"/>
</dbReference>
<dbReference type="PROSITE" id="PS00018">
    <property type="entry name" value="EF_HAND_1"/>
    <property type="match status" value="3"/>
</dbReference>
<dbReference type="SMART" id="SM00054">
    <property type="entry name" value="EFh"/>
    <property type="match status" value="6"/>
</dbReference>
<reference evidence="6" key="1">
    <citation type="submission" date="2021-01" db="EMBL/GenBank/DDBJ databases">
        <authorList>
            <person name="Corre E."/>
            <person name="Pelletier E."/>
            <person name="Niang G."/>
            <person name="Scheremetjew M."/>
            <person name="Finn R."/>
            <person name="Kale V."/>
            <person name="Holt S."/>
            <person name="Cochrane G."/>
            <person name="Meng A."/>
            <person name="Brown T."/>
            <person name="Cohen L."/>
        </authorList>
    </citation>
    <scope>NUCLEOTIDE SEQUENCE</scope>
    <source>
        <strain evidence="6">RCC3387</strain>
    </source>
</reference>
<gene>
    <name evidence="6" type="ORF">BRAN1462_LOCUS38588</name>
</gene>
<feature type="compositionally biased region" description="Low complexity" evidence="4">
    <location>
        <begin position="70"/>
        <end position="79"/>
    </location>
</feature>
<name>A0A7S2LEG0_9DINO</name>
<dbReference type="InterPro" id="IPR011992">
    <property type="entry name" value="EF-hand-dom_pair"/>
</dbReference>
<feature type="domain" description="EF-hand" evidence="5">
    <location>
        <begin position="570"/>
        <end position="605"/>
    </location>
</feature>
<protein>
    <recommendedName>
        <fullName evidence="5">EF-hand domain-containing protein</fullName>
    </recommendedName>
</protein>
<feature type="region of interest" description="Disordered" evidence="4">
    <location>
        <begin position="622"/>
        <end position="675"/>
    </location>
</feature>
<evidence type="ECO:0000256" key="2">
    <source>
        <dbReference type="ARBA" id="ARBA00022837"/>
    </source>
</evidence>
<dbReference type="EMBL" id="HBGW01060553">
    <property type="protein sequence ID" value="CAD9602910.1"/>
    <property type="molecule type" value="Transcribed_RNA"/>
</dbReference>